<dbReference type="InterPro" id="IPR002156">
    <property type="entry name" value="RNaseH_domain"/>
</dbReference>
<keyword evidence="3" id="KW-1185">Reference proteome</keyword>
<dbReference type="GO" id="GO:0004523">
    <property type="term" value="F:RNA-DNA hybrid ribonuclease activity"/>
    <property type="evidence" value="ECO:0007669"/>
    <property type="project" value="InterPro"/>
</dbReference>
<dbReference type="SUPFAM" id="SSF53098">
    <property type="entry name" value="Ribonuclease H-like"/>
    <property type="match status" value="1"/>
</dbReference>
<dbReference type="OrthoDB" id="692464at2759"/>
<dbReference type="Proteomes" id="UP000636709">
    <property type="component" value="Unassembled WGS sequence"/>
</dbReference>
<dbReference type="InterPro" id="IPR052929">
    <property type="entry name" value="RNase_H-like_EbsB-rel"/>
</dbReference>
<feature type="domain" description="RNase H type-1" evidence="1">
    <location>
        <begin position="118"/>
        <end position="192"/>
    </location>
</feature>
<evidence type="ECO:0000313" key="2">
    <source>
        <dbReference type="EMBL" id="KAF8649424.1"/>
    </source>
</evidence>
<dbReference type="Gene3D" id="3.30.420.10">
    <property type="entry name" value="Ribonuclease H-like superfamily/Ribonuclease H"/>
    <property type="match status" value="1"/>
</dbReference>
<dbReference type="EMBL" id="JACEFO010002764">
    <property type="protein sequence ID" value="KAF8649424.1"/>
    <property type="molecule type" value="Genomic_DNA"/>
</dbReference>
<accession>A0A835DVL2</accession>
<dbReference type="AlphaFoldDB" id="A0A835DVL2"/>
<dbReference type="InterPro" id="IPR012337">
    <property type="entry name" value="RNaseH-like_sf"/>
</dbReference>
<dbReference type="PANTHER" id="PTHR47074">
    <property type="entry name" value="BNAC02G40300D PROTEIN"/>
    <property type="match status" value="1"/>
</dbReference>
<protein>
    <recommendedName>
        <fullName evidence="1">RNase H type-1 domain-containing protein</fullName>
    </recommendedName>
</protein>
<proteinExistence type="predicted"/>
<dbReference type="PANTHER" id="PTHR47074:SF11">
    <property type="entry name" value="REVERSE TRANSCRIPTASE-LIKE PROTEIN"/>
    <property type="match status" value="1"/>
</dbReference>
<comment type="caution">
    <text evidence="2">The sequence shown here is derived from an EMBL/GenBank/DDBJ whole genome shotgun (WGS) entry which is preliminary data.</text>
</comment>
<dbReference type="GO" id="GO:0003676">
    <property type="term" value="F:nucleic acid binding"/>
    <property type="evidence" value="ECO:0007669"/>
    <property type="project" value="InterPro"/>
</dbReference>
<name>A0A835DVL2_9POAL</name>
<dbReference type="CDD" id="cd06222">
    <property type="entry name" value="RNase_H_like"/>
    <property type="match status" value="1"/>
</dbReference>
<gene>
    <name evidence="2" type="ORF">HU200_064324</name>
</gene>
<evidence type="ECO:0000259" key="1">
    <source>
        <dbReference type="Pfam" id="PF13456"/>
    </source>
</evidence>
<sequence length="193" mass="21653">MCPHAKALREAMRDQWLLPREEDLVLSGPDWLLMLLDKIDDQVRDNFLLLIWRCWNVRNNVLMAGESILVEGSIIFLSRYWDALLQIRQQTRAEDDRGKMTKARKKWSPPVGEGLKINVDGAYIGETGAAVLGVIIRDSTGKPVLMAARLLSHCGDAETTEALACLEGLRMGARWADRDIVLEADNAGVIEKL</sequence>
<reference evidence="2" key="1">
    <citation type="submission" date="2020-07" db="EMBL/GenBank/DDBJ databases">
        <title>Genome sequence and genetic diversity analysis of an under-domesticated orphan crop, white fonio (Digitaria exilis).</title>
        <authorList>
            <person name="Bennetzen J.L."/>
            <person name="Chen S."/>
            <person name="Ma X."/>
            <person name="Wang X."/>
            <person name="Yssel A.E.J."/>
            <person name="Chaluvadi S.R."/>
            <person name="Johnson M."/>
            <person name="Gangashetty P."/>
            <person name="Hamidou F."/>
            <person name="Sanogo M.D."/>
            <person name="Zwaenepoel A."/>
            <person name="Wallace J."/>
            <person name="Van De Peer Y."/>
            <person name="Van Deynze A."/>
        </authorList>
    </citation>
    <scope>NUCLEOTIDE SEQUENCE</scope>
    <source>
        <tissue evidence="2">Leaves</tissue>
    </source>
</reference>
<dbReference type="InterPro" id="IPR044730">
    <property type="entry name" value="RNase_H-like_dom_plant"/>
</dbReference>
<dbReference type="InterPro" id="IPR036397">
    <property type="entry name" value="RNaseH_sf"/>
</dbReference>
<organism evidence="2 3">
    <name type="scientific">Digitaria exilis</name>
    <dbReference type="NCBI Taxonomy" id="1010633"/>
    <lineage>
        <taxon>Eukaryota</taxon>
        <taxon>Viridiplantae</taxon>
        <taxon>Streptophyta</taxon>
        <taxon>Embryophyta</taxon>
        <taxon>Tracheophyta</taxon>
        <taxon>Spermatophyta</taxon>
        <taxon>Magnoliopsida</taxon>
        <taxon>Liliopsida</taxon>
        <taxon>Poales</taxon>
        <taxon>Poaceae</taxon>
        <taxon>PACMAD clade</taxon>
        <taxon>Panicoideae</taxon>
        <taxon>Panicodae</taxon>
        <taxon>Paniceae</taxon>
        <taxon>Anthephorinae</taxon>
        <taxon>Digitaria</taxon>
    </lineage>
</organism>
<dbReference type="Pfam" id="PF13456">
    <property type="entry name" value="RVT_3"/>
    <property type="match status" value="1"/>
</dbReference>
<evidence type="ECO:0000313" key="3">
    <source>
        <dbReference type="Proteomes" id="UP000636709"/>
    </source>
</evidence>